<dbReference type="RefSeq" id="WP_232185310.1">
    <property type="nucleotide sequence ID" value="NZ_JAIOAP010000004.1"/>
</dbReference>
<dbReference type="InterPro" id="IPR020027">
    <property type="entry name" value="Pseudamin_synth-assoc_MeTrfase"/>
</dbReference>
<evidence type="ECO:0000313" key="3">
    <source>
        <dbReference type="Proteomes" id="UP001493487"/>
    </source>
</evidence>
<dbReference type="InterPro" id="IPR013216">
    <property type="entry name" value="Methyltransf_11"/>
</dbReference>
<dbReference type="Pfam" id="PF08241">
    <property type="entry name" value="Methyltransf_11"/>
    <property type="match status" value="1"/>
</dbReference>
<proteinExistence type="predicted"/>
<reference evidence="2 3" key="1">
    <citation type="journal article" date="2023" name="Genome Announc.">
        <title>Pan-Genome Analyses of the Genus Cohnella and Proposal of the Novel Species Cohnella silvisoli sp. nov., Isolated from Forest Soil.</title>
        <authorList>
            <person name="Wang C."/>
            <person name="Mao L."/>
            <person name="Bao G."/>
            <person name="Zhu H."/>
        </authorList>
    </citation>
    <scope>NUCLEOTIDE SEQUENCE [LARGE SCALE GENOMIC DNA]</scope>
    <source>
        <strain evidence="2 3">NL03-T5-1</strain>
    </source>
</reference>
<gene>
    <name evidence="2" type="ORF">QJS35_06365</name>
</gene>
<comment type="caution">
    <text evidence="2">The sequence shown here is derived from an EMBL/GenBank/DDBJ whole genome shotgun (WGS) entry which is preliminary data.</text>
</comment>
<accession>A0ABV1KPJ3</accession>
<keyword evidence="2" id="KW-0489">Methyltransferase</keyword>
<dbReference type="CDD" id="cd02440">
    <property type="entry name" value="AdoMet_MTases"/>
    <property type="match status" value="1"/>
</dbReference>
<keyword evidence="3" id="KW-1185">Reference proteome</keyword>
<dbReference type="SUPFAM" id="SSF53335">
    <property type="entry name" value="S-adenosyl-L-methionine-dependent methyltransferases"/>
    <property type="match status" value="1"/>
</dbReference>
<dbReference type="NCBIfam" id="TIGR03587">
    <property type="entry name" value="Pse_Me-ase"/>
    <property type="match status" value="1"/>
</dbReference>
<feature type="domain" description="Methyltransferase type 11" evidence="1">
    <location>
        <begin position="57"/>
        <end position="142"/>
    </location>
</feature>
<dbReference type="Proteomes" id="UP001493487">
    <property type="component" value="Unassembled WGS sequence"/>
</dbReference>
<keyword evidence="2" id="KW-0808">Transferase</keyword>
<dbReference type="Gene3D" id="3.40.50.150">
    <property type="entry name" value="Vaccinia Virus protein VP39"/>
    <property type="match status" value="1"/>
</dbReference>
<dbReference type="GO" id="GO:0008168">
    <property type="term" value="F:methyltransferase activity"/>
    <property type="evidence" value="ECO:0007669"/>
    <property type="project" value="UniProtKB-KW"/>
</dbReference>
<name>A0ABV1KPJ3_9BACL</name>
<organism evidence="2 3">
    <name type="scientific">Cohnella silvisoli</name>
    <dbReference type="NCBI Taxonomy" id="2873699"/>
    <lineage>
        <taxon>Bacteria</taxon>
        <taxon>Bacillati</taxon>
        <taxon>Bacillota</taxon>
        <taxon>Bacilli</taxon>
        <taxon>Bacillales</taxon>
        <taxon>Paenibacillaceae</taxon>
        <taxon>Cohnella</taxon>
    </lineage>
</organism>
<dbReference type="InterPro" id="IPR029063">
    <property type="entry name" value="SAM-dependent_MTases_sf"/>
</dbReference>
<dbReference type="GO" id="GO:0032259">
    <property type="term" value="P:methylation"/>
    <property type="evidence" value="ECO:0007669"/>
    <property type="project" value="UniProtKB-KW"/>
</dbReference>
<protein>
    <submittedName>
        <fullName evidence="2">Methyltransferase domain-containing protein</fullName>
    </submittedName>
</protein>
<evidence type="ECO:0000259" key="1">
    <source>
        <dbReference type="Pfam" id="PF08241"/>
    </source>
</evidence>
<dbReference type="EMBL" id="JASKHM010000003">
    <property type="protein sequence ID" value="MEQ4482014.1"/>
    <property type="molecule type" value="Genomic_DNA"/>
</dbReference>
<sequence>MKTSQMDFWNGEFGAAYTDRNSLTFDEMEDYYKSNFEVTRTEMNREFLSNVQLNSALEVGCNVGCQLEVLQRMGYENLYGIELQWYAVEKTKEKLKRVNVVQGSAFQMPFKDGCFDLVFTNGVLIHIAPDDIGMALDEIYRVSDQYIWGCEYFSENYQELNYHGVGEKMWKTNFMKLYLDRFPDLSVVREKKYTYTSSQNQDQMFLLKKNK</sequence>
<evidence type="ECO:0000313" key="2">
    <source>
        <dbReference type="EMBL" id="MEQ4482014.1"/>
    </source>
</evidence>